<dbReference type="GO" id="GO:0016020">
    <property type="term" value="C:membrane"/>
    <property type="evidence" value="ECO:0007669"/>
    <property type="project" value="UniProtKB-SubCell"/>
</dbReference>
<dbReference type="GO" id="GO:0008195">
    <property type="term" value="F:phosphatidate phosphatase activity"/>
    <property type="evidence" value="ECO:0007669"/>
    <property type="project" value="TreeGrafter"/>
</dbReference>
<evidence type="ECO:0000256" key="2">
    <source>
        <dbReference type="ARBA" id="ARBA00008816"/>
    </source>
</evidence>
<keyword evidence="9" id="KW-1185">Reference proteome</keyword>
<feature type="transmembrane region" description="Helical" evidence="6">
    <location>
        <begin position="14"/>
        <end position="32"/>
    </location>
</feature>
<evidence type="ECO:0000256" key="4">
    <source>
        <dbReference type="ARBA" id="ARBA00022989"/>
    </source>
</evidence>
<dbReference type="InterPro" id="IPR043216">
    <property type="entry name" value="PAP-like"/>
</dbReference>
<keyword evidence="8" id="KW-0560">Oxidoreductase</keyword>
<feature type="transmembrane region" description="Helical" evidence="6">
    <location>
        <begin position="89"/>
        <end position="107"/>
    </location>
</feature>
<protein>
    <submittedName>
        <fullName evidence="8">Acid phosphatase/Vanadium-dependent haloperoxidase</fullName>
    </submittedName>
</protein>
<evidence type="ECO:0000259" key="7">
    <source>
        <dbReference type="SMART" id="SM00014"/>
    </source>
</evidence>
<keyword evidence="8" id="KW-0575">Peroxidase</keyword>
<dbReference type="Proteomes" id="UP000095085">
    <property type="component" value="Unassembled WGS sequence"/>
</dbReference>
<sequence>MINQYLRSNTFKKYVPDWISVGVLLIVFFYIVEPAKPFFRQFKLSDPTLQHPFATVERVSDNQLYFWSAIVPSIVIIAVHISRKNPIHILNLSLLGLWTSLSVNGVITDILKNLIGRPRPDFIARCGANTNVPLDQYIDISYCSSPLGQVYLLDGMKSTPSGHSLISFSGLLFLSLWLGSQFQCKPIVGNIITCSPILLAFYIALSRTQDYRHHFLDIVMGGSIGIVIA</sequence>
<organism evidence="8 9">
    <name type="scientific">Hyphopichia burtonii NRRL Y-1933</name>
    <dbReference type="NCBI Taxonomy" id="984485"/>
    <lineage>
        <taxon>Eukaryota</taxon>
        <taxon>Fungi</taxon>
        <taxon>Dikarya</taxon>
        <taxon>Ascomycota</taxon>
        <taxon>Saccharomycotina</taxon>
        <taxon>Pichiomycetes</taxon>
        <taxon>Debaryomycetaceae</taxon>
        <taxon>Hyphopichia</taxon>
    </lineage>
</organism>
<dbReference type="GO" id="GO:0004601">
    <property type="term" value="F:peroxidase activity"/>
    <property type="evidence" value="ECO:0007669"/>
    <property type="project" value="UniProtKB-KW"/>
</dbReference>
<dbReference type="InterPro" id="IPR000326">
    <property type="entry name" value="PAP2/HPO"/>
</dbReference>
<dbReference type="STRING" id="984485.A0A1E4RT32"/>
<comment type="similarity">
    <text evidence="2">Belongs to the PA-phosphatase related phosphoesterase family.</text>
</comment>
<dbReference type="SUPFAM" id="SSF48317">
    <property type="entry name" value="Acid phosphatase/Vanadium-dependent haloperoxidase"/>
    <property type="match status" value="1"/>
</dbReference>
<keyword evidence="5 6" id="KW-0472">Membrane</keyword>
<dbReference type="Pfam" id="PF01569">
    <property type="entry name" value="PAP2"/>
    <property type="match status" value="1"/>
</dbReference>
<dbReference type="RefSeq" id="XP_020079496.1">
    <property type="nucleotide sequence ID" value="XM_020223836.1"/>
</dbReference>
<name>A0A1E4RT32_9ASCO</name>
<evidence type="ECO:0000256" key="1">
    <source>
        <dbReference type="ARBA" id="ARBA00004141"/>
    </source>
</evidence>
<proteinExistence type="inferred from homology"/>
<dbReference type="PANTHER" id="PTHR10165">
    <property type="entry name" value="LIPID PHOSPHATE PHOSPHATASE"/>
    <property type="match status" value="1"/>
</dbReference>
<feature type="domain" description="Phosphatidic acid phosphatase type 2/haloperoxidase" evidence="7">
    <location>
        <begin position="95"/>
        <end position="229"/>
    </location>
</feature>
<gene>
    <name evidence="8" type="ORF">HYPBUDRAFT_89034</name>
</gene>
<dbReference type="Gene3D" id="1.20.144.10">
    <property type="entry name" value="Phosphatidic acid phosphatase type 2/haloperoxidase"/>
    <property type="match status" value="1"/>
</dbReference>
<dbReference type="GO" id="GO:0046839">
    <property type="term" value="P:phospholipid dephosphorylation"/>
    <property type="evidence" value="ECO:0007669"/>
    <property type="project" value="TreeGrafter"/>
</dbReference>
<dbReference type="EMBL" id="KV454538">
    <property type="protein sequence ID" value="ODV70429.1"/>
    <property type="molecule type" value="Genomic_DNA"/>
</dbReference>
<dbReference type="InterPro" id="IPR036938">
    <property type="entry name" value="PAP2/HPO_sf"/>
</dbReference>
<evidence type="ECO:0000256" key="5">
    <source>
        <dbReference type="ARBA" id="ARBA00023136"/>
    </source>
</evidence>
<dbReference type="PANTHER" id="PTHR10165:SF35">
    <property type="entry name" value="RE23632P"/>
    <property type="match status" value="1"/>
</dbReference>
<feature type="transmembrane region" description="Helical" evidence="6">
    <location>
        <begin position="161"/>
        <end position="180"/>
    </location>
</feature>
<evidence type="ECO:0000313" key="9">
    <source>
        <dbReference type="Proteomes" id="UP000095085"/>
    </source>
</evidence>
<feature type="non-terminal residue" evidence="8">
    <location>
        <position position="229"/>
    </location>
</feature>
<accession>A0A1E4RT32</accession>
<dbReference type="CDD" id="cd03390">
    <property type="entry name" value="PAP2_containing_1_like"/>
    <property type="match status" value="1"/>
</dbReference>
<feature type="transmembrane region" description="Helical" evidence="6">
    <location>
        <begin position="187"/>
        <end position="205"/>
    </location>
</feature>
<keyword evidence="3 6" id="KW-0812">Transmembrane</keyword>
<comment type="subcellular location">
    <subcellularLocation>
        <location evidence="1">Membrane</location>
        <topology evidence="1">Multi-pass membrane protein</topology>
    </subcellularLocation>
</comment>
<dbReference type="OrthoDB" id="10030083at2759"/>
<dbReference type="SMART" id="SM00014">
    <property type="entry name" value="acidPPc"/>
    <property type="match status" value="1"/>
</dbReference>
<reference evidence="9" key="1">
    <citation type="submission" date="2016-05" db="EMBL/GenBank/DDBJ databases">
        <title>Comparative genomics of biotechnologically important yeasts.</title>
        <authorList>
            <consortium name="DOE Joint Genome Institute"/>
            <person name="Riley R."/>
            <person name="Haridas S."/>
            <person name="Wolfe K.H."/>
            <person name="Lopes M.R."/>
            <person name="Hittinger C.T."/>
            <person name="Goker M."/>
            <person name="Salamov A."/>
            <person name="Wisecaver J."/>
            <person name="Long T.M."/>
            <person name="Aerts A.L."/>
            <person name="Barry K."/>
            <person name="Choi C."/>
            <person name="Clum A."/>
            <person name="Coughlan A.Y."/>
            <person name="Deshpande S."/>
            <person name="Douglass A.P."/>
            <person name="Hanson S.J."/>
            <person name="Klenk H.-P."/>
            <person name="Labutti K."/>
            <person name="Lapidus A."/>
            <person name="Lindquist E."/>
            <person name="Lipzen A."/>
            <person name="Meier-Kolthoff J.P."/>
            <person name="Ohm R.A."/>
            <person name="Otillar R.P."/>
            <person name="Pangilinan J."/>
            <person name="Peng Y."/>
            <person name="Rokas A."/>
            <person name="Rosa C.A."/>
            <person name="Scheuner C."/>
            <person name="Sibirny A.A."/>
            <person name="Slot J.C."/>
            <person name="Stielow J.B."/>
            <person name="Sun H."/>
            <person name="Kurtzman C.P."/>
            <person name="Blackwell M."/>
            <person name="Grigoriev I.V."/>
            <person name="Jeffries T.W."/>
        </authorList>
    </citation>
    <scope>NUCLEOTIDE SEQUENCE [LARGE SCALE GENOMIC DNA]</scope>
    <source>
        <strain evidence="9">NRRL Y-1933</strain>
    </source>
</reference>
<feature type="transmembrane region" description="Helical" evidence="6">
    <location>
        <begin position="64"/>
        <end position="82"/>
    </location>
</feature>
<keyword evidence="4 6" id="KW-1133">Transmembrane helix</keyword>
<evidence type="ECO:0000313" key="8">
    <source>
        <dbReference type="EMBL" id="ODV70429.1"/>
    </source>
</evidence>
<dbReference type="GO" id="GO:0006644">
    <property type="term" value="P:phospholipid metabolic process"/>
    <property type="evidence" value="ECO:0007669"/>
    <property type="project" value="InterPro"/>
</dbReference>
<dbReference type="AlphaFoldDB" id="A0A1E4RT32"/>
<evidence type="ECO:0000256" key="6">
    <source>
        <dbReference type="SAM" id="Phobius"/>
    </source>
</evidence>
<dbReference type="GeneID" id="30998385"/>
<evidence type="ECO:0000256" key="3">
    <source>
        <dbReference type="ARBA" id="ARBA00022692"/>
    </source>
</evidence>